<evidence type="ECO:0000313" key="2">
    <source>
        <dbReference type="Proteomes" id="UP001162992"/>
    </source>
</evidence>
<organism evidence="1 2">
    <name type="scientific">Diphasiastrum complanatum</name>
    <name type="common">Issler's clubmoss</name>
    <name type="synonym">Lycopodium complanatum</name>
    <dbReference type="NCBI Taxonomy" id="34168"/>
    <lineage>
        <taxon>Eukaryota</taxon>
        <taxon>Viridiplantae</taxon>
        <taxon>Streptophyta</taxon>
        <taxon>Embryophyta</taxon>
        <taxon>Tracheophyta</taxon>
        <taxon>Lycopodiopsida</taxon>
        <taxon>Lycopodiales</taxon>
        <taxon>Lycopodiaceae</taxon>
        <taxon>Lycopodioideae</taxon>
        <taxon>Diphasiastrum</taxon>
    </lineage>
</organism>
<dbReference type="EMBL" id="CM055110">
    <property type="protein sequence ID" value="KAJ7521871.1"/>
    <property type="molecule type" value="Genomic_DNA"/>
</dbReference>
<gene>
    <name evidence="1" type="ORF">O6H91_19G072300</name>
</gene>
<evidence type="ECO:0000313" key="1">
    <source>
        <dbReference type="EMBL" id="KAJ7521871.1"/>
    </source>
</evidence>
<dbReference type="Proteomes" id="UP001162992">
    <property type="component" value="Chromosome 19"/>
</dbReference>
<proteinExistence type="predicted"/>
<protein>
    <submittedName>
        <fullName evidence="1">Uncharacterized protein</fullName>
    </submittedName>
</protein>
<keyword evidence="2" id="KW-1185">Reference proteome</keyword>
<reference evidence="2" key="1">
    <citation type="journal article" date="2024" name="Proc. Natl. Acad. Sci. U.S.A.">
        <title>Extraordinary preservation of gene collinearity over three hundred million years revealed in homosporous lycophytes.</title>
        <authorList>
            <person name="Li C."/>
            <person name="Wickell D."/>
            <person name="Kuo L.Y."/>
            <person name="Chen X."/>
            <person name="Nie B."/>
            <person name="Liao X."/>
            <person name="Peng D."/>
            <person name="Ji J."/>
            <person name="Jenkins J."/>
            <person name="Williams M."/>
            <person name="Shu S."/>
            <person name="Plott C."/>
            <person name="Barry K."/>
            <person name="Rajasekar S."/>
            <person name="Grimwood J."/>
            <person name="Han X."/>
            <person name="Sun S."/>
            <person name="Hou Z."/>
            <person name="He W."/>
            <person name="Dai G."/>
            <person name="Sun C."/>
            <person name="Schmutz J."/>
            <person name="Leebens-Mack J.H."/>
            <person name="Li F.W."/>
            <person name="Wang L."/>
        </authorList>
    </citation>
    <scope>NUCLEOTIDE SEQUENCE [LARGE SCALE GENOMIC DNA]</scope>
    <source>
        <strain evidence="2">cv. PW_Plant_1</strain>
    </source>
</reference>
<name>A0ACC2AWK8_DIPCM</name>
<accession>A0ACC2AWK8</accession>
<sequence>MAIARFFLSCSCSTLLFFAPIGCLSFSSQSLATLSFSRRPNPSVSRLGCYCHRYYLRAITGNAVEPDSLTQSNSDKNSCDGRPALVVDPDRKVDQKCGPNYLSLSDEELLAQCKMDTFRASGPGGQHRNKTDSAVRLRHTPTGLVSQAADDRSQHRNRLSALKRLRQVIALKVRCPIELEGYHPPPELVRILPLAKGHRHNVQQIGPQHQDFPKGAQHLMDLLWEVGGSVSDAARVLGMSTGALNKVITSDKLLWQTINQLRASKGMKPLR</sequence>
<comment type="caution">
    <text evidence="1">The sequence shown here is derived from an EMBL/GenBank/DDBJ whole genome shotgun (WGS) entry which is preliminary data.</text>
</comment>